<sequence length="72" mass="7737">MDAGGRAKQEPEPETALESWRLNEKRLEHDAKQRFLVQPPALFIECGQAQAASASLALCDAIALAAYTAAVP</sequence>
<gene>
    <name evidence="1" type="ORF">DNK44_10990</name>
</gene>
<evidence type="ECO:0000313" key="2">
    <source>
        <dbReference type="Proteomes" id="UP000293172"/>
    </source>
</evidence>
<name>A0A4Q9R1T0_9GAMM</name>
<reference evidence="1 2" key="1">
    <citation type="submission" date="2018-06" db="EMBL/GenBank/DDBJ databases">
        <title>Three novel Pseudomonas species isolated from symptomatic oak.</title>
        <authorList>
            <person name="Bueno-Gonzalez V."/>
            <person name="Brady C."/>
        </authorList>
    </citation>
    <scope>NUCLEOTIDE SEQUENCE [LARGE SCALE GENOMIC DNA]</scope>
    <source>
        <strain evidence="1 2">P6B</strain>
    </source>
</reference>
<organism evidence="1 2">
    <name type="scientific">Phytopseudomonas dryadis</name>
    <dbReference type="NCBI Taxonomy" id="2487520"/>
    <lineage>
        <taxon>Bacteria</taxon>
        <taxon>Pseudomonadati</taxon>
        <taxon>Pseudomonadota</taxon>
        <taxon>Gammaproteobacteria</taxon>
        <taxon>Pseudomonadales</taxon>
        <taxon>Pseudomonadaceae</taxon>
        <taxon>Phytopseudomonas</taxon>
    </lineage>
</organism>
<dbReference type="Proteomes" id="UP000293172">
    <property type="component" value="Unassembled WGS sequence"/>
</dbReference>
<comment type="caution">
    <text evidence="1">The sequence shown here is derived from an EMBL/GenBank/DDBJ whole genome shotgun (WGS) entry which is preliminary data.</text>
</comment>
<dbReference type="EMBL" id="QJUL01000013">
    <property type="protein sequence ID" value="TBU92894.1"/>
    <property type="molecule type" value="Genomic_DNA"/>
</dbReference>
<protein>
    <submittedName>
        <fullName evidence="1">Uncharacterized protein</fullName>
    </submittedName>
</protein>
<accession>A0A4Q9R1T0</accession>
<evidence type="ECO:0000313" key="1">
    <source>
        <dbReference type="EMBL" id="TBU92894.1"/>
    </source>
</evidence>
<proteinExistence type="predicted"/>
<dbReference type="AlphaFoldDB" id="A0A4Q9R1T0"/>